<sequence>MFPDLFSELPAAHNATYSATDYDDFFVGSEPSTPIVHQEPDVPEASPIFNKRQLAGNHEEDDKFSGIAEGIHWSGSNKVHKRLPQLIRKAAARRPFMDIAAVAHLAQGDPARLVYANPAAKTAARVPGAPAAAAVARQVPVSTPAAVQPVKITITKNAGAVKCPQHKPGCLKPALRQPASQPQQGHHPQLSTEANQAAGAAATAAVAGVPAAKNYYSIIAEMLATAAAAGTPGATSSAIAAAALSAALAAANASATAAMMQEPTGHGTPAGNTYPQVLGKRWERDWEQQPAGVNPACTAARKETQQASVVSAIQPAAGGPSTGAPGESSSSVQCSGAQGGACSPAKKRIRLRDSLPGHSLQEFRLFLKHEPPFKVAADARMRQRKQRRPLDLEGLRTRKDQTPELAPLFGCLYNPLIMCDAFQYEIW</sequence>
<evidence type="ECO:0000313" key="2">
    <source>
        <dbReference type="EMBL" id="SZX64341.1"/>
    </source>
</evidence>
<feature type="region of interest" description="Disordered" evidence="1">
    <location>
        <begin position="174"/>
        <end position="194"/>
    </location>
</feature>
<dbReference type="Proteomes" id="UP000256970">
    <property type="component" value="Unassembled WGS sequence"/>
</dbReference>
<evidence type="ECO:0000313" key="4">
    <source>
        <dbReference type="Proteomes" id="UP000256970"/>
    </source>
</evidence>
<feature type="compositionally biased region" description="Polar residues" evidence="1">
    <location>
        <begin position="178"/>
        <end position="194"/>
    </location>
</feature>
<feature type="compositionally biased region" description="Low complexity" evidence="1">
    <location>
        <begin position="315"/>
        <end position="331"/>
    </location>
</feature>
<name>A0A383WEA9_TETOB</name>
<dbReference type="AlphaFoldDB" id="A0A383WEA9"/>
<reference evidence="3 4" key="1">
    <citation type="submission" date="2016-10" db="EMBL/GenBank/DDBJ databases">
        <authorList>
            <person name="Cai Z."/>
        </authorList>
    </citation>
    <scope>NUCLEOTIDE SEQUENCE [LARGE SCALE GENOMIC DNA]</scope>
</reference>
<dbReference type="EMBL" id="FNXT01001245">
    <property type="protein sequence ID" value="SZX75948.1"/>
    <property type="molecule type" value="Genomic_DNA"/>
</dbReference>
<proteinExistence type="predicted"/>
<evidence type="ECO:0000313" key="3">
    <source>
        <dbReference type="EMBL" id="SZX75948.1"/>
    </source>
</evidence>
<dbReference type="EMBL" id="FNXT01000409">
    <property type="protein sequence ID" value="SZX64341.1"/>
    <property type="molecule type" value="Genomic_DNA"/>
</dbReference>
<feature type="region of interest" description="Disordered" evidence="1">
    <location>
        <begin position="315"/>
        <end position="342"/>
    </location>
</feature>
<protein>
    <submittedName>
        <fullName evidence="3">Uncharacterized protein</fullName>
    </submittedName>
</protein>
<keyword evidence="4" id="KW-1185">Reference proteome</keyword>
<accession>A0A383WEA9</accession>
<gene>
    <name evidence="3" type="ORF">BQ4739_LOCUS16316</name>
    <name evidence="2" type="ORF">BQ4739_LOCUS4854</name>
</gene>
<organism evidence="3 4">
    <name type="scientific">Tetradesmus obliquus</name>
    <name type="common">Green alga</name>
    <name type="synonym">Acutodesmus obliquus</name>
    <dbReference type="NCBI Taxonomy" id="3088"/>
    <lineage>
        <taxon>Eukaryota</taxon>
        <taxon>Viridiplantae</taxon>
        <taxon>Chlorophyta</taxon>
        <taxon>core chlorophytes</taxon>
        <taxon>Chlorophyceae</taxon>
        <taxon>CS clade</taxon>
        <taxon>Sphaeropleales</taxon>
        <taxon>Scenedesmaceae</taxon>
        <taxon>Tetradesmus</taxon>
    </lineage>
</organism>
<evidence type="ECO:0000256" key="1">
    <source>
        <dbReference type="SAM" id="MobiDB-lite"/>
    </source>
</evidence>